<reference evidence="1 2" key="1">
    <citation type="journal article" date="2021" name="Front. Genet.">
        <title>Chromosome-Level Genome Assembly Reveals Significant Gene Expansion in the Toll and IMD Signaling Pathways of Dendrolimus kikuchii.</title>
        <authorList>
            <person name="Zhou J."/>
            <person name="Wu P."/>
            <person name="Xiong Z."/>
            <person name="Liu N."/>
            <person name="Zhao N."/>
            <person name="Ji M."/>
            <person name="Qiu Y."/>
            <person name="Yang B."/>
        </authorList>
    </citation>
    <scope>NUCLEOTIDE SEQUENCE [LARGE SCALE GENOMIC DNA]</scope>
    <source>
        <strain evidence="1">Ann1</strain>
    </source>
</reference>
<dbReference type="Proteomes" id="UP000824533">
    <property type="component" value="Linkage Group LG21"/>
</dbReference>
<name>A0ACC1CLP1_9NEOP</name>
<evidence type="ECO:0000313" key="1">
    <source>
        <dbReference type="EMBL" id="KAJ0172514.1"/>
    </source>
</evidence>
<organism evidence="1 2">
    <name type="scientific">Dendrolimus kikuchii</name>
    <dbReference type="NCBI Taxonomy" id="765133"/>
    <lineage>
        <taxon>Eukaryota</taxon>
        <taxon>Metazoa</taxon>
        <taxon>Ecdysozoa</taxon>
        <taxon>Arthropoda</taxon>
        <taxon>Hexapoda</taxon>
        <taxon>Insecta</taxon>
        <taxon>Pterygota</taxon>
        <taxon>Neoptera</taxon>
        <taxon>Endopterygota</taxon>
        <taxon>Lepidoptera</taxon>
        <taxon>Glossata</taxon>
        <taxon>Ditrysia</taxon>
        <taxon>Bombycoidea</taxon>
        <taxon>Lasiocampidae</taxon>
        <taxon>Dendrolimus</taxon>
    </lineage>
</organism>
<comment type="caution">
    <text evidence="1">The sequence shown here is derived from an EMBL/GenBank/DDBJ whole genome shotgun (WGS) entry which is preliminary data.</text>
</comment>
<dbReference type="EMBL" id="CM034407">
    <property type="protein sequence ID" value="KAJ0172514.1"/>
    <property type="molecule type" value="Genomic_DNA"/>
</dbReference>
<evidence type="ECO:0000313" key="2">
    <source>
        <dbReference type="Proteomes" id="UP000824533"/>
    </source>
</evidence>
<gene>
    <name evidence="1" type="ORF">K1T71_011653</name>
</gene>
<protein>
    <submittedName>
        <fullName evidence="1">Uncharacterized protein</fullName>
    </submittedName>
</protein>
<proteinExistence type="predicted"/>
<accession>A0ACC1CLP1</accession>
<sequence length="215" mass="25109">MNKKHLITIRRLRRIYETAINNNKELCKTIQKTRKQIYRLKVANRKTIDNLNDKIIKIKAREEVMESALRTAYNKTKIQVDKRVLRSTANTVIVKKNKYKSYVAKLLGLRGRIRILQPAQELRRGGSVKRTLDKQVAYSRDITNGKEVFEMLKSISKSIQLFFIEESDIEMVQEHVPISLKPVPGTMQIHQMLCFANSAHLLNRLLNCFCQIDRV</sequence>
<keyword evidence="2" id="KW-1185">Reference proteome</keyword>